<dbReference type="AlphaFoldDB" id="A0A345XYY9"/>
<gene>
    <name evidence="2" type="ORF">DVA86_34290</name>
</gene>
<accession>A0A345XYY9</accession>
<name>A0A345XYY9_9ACTN</name>
<protein>
    <recommendedName>
        <fullName evidence="1">Suppressor of fused-like domain-containing protein</fullName>
    </recommendedName>
</protein>
<feature type="domain" description="Suppressor of fused-like" evidence="1">
    <location>
        <begin position="41"/>
        <end position="191"/>
    </location>
</feature>
<dbReference type="Proteomes" id="UP000254425">
    <property type="component" value="Chromosome"/>
</dbReference>
<dbReference type="RefSeq" id="WP_208884061.1">
    <property type="nucleotide sequence ID" value="NZ_CP031320.1"/>
</dbReference>
<dbReference type="InterPro" id="IPR020941">
    <property type="entry name" value="SUFU-like_domain"/>
</dbReference>
<keyword evidence="3" id="KW-1185">Reference proteome</keyword>
<proteinExistence type="predicted"/>
<dbReference type="KEGG" id="sarm:DVA86_34290"/>
<evidence type="ECO:0000259" key="1">
    <source>
        <dbReference type="Pfam" id="PF05076"/>
    </source>
</evidence>
<sequence length="192" mass="21423">MSDDDRFEGLAEHVVRHLGPATKRWDPPGDDPGYGVTLHYPEKRPLPVVSAVTNGLRFQPIRAPKPSELLCTLQTGQEQEALHLVDGAAQYLLRQDPSPLAVHGHLVAGDDPLVPETNVRGLLFAVSPVFPDVSVFLGPDGEPAVQYLALLPLTGSDLQFLTEDDKGHDRQDRLWERWRANKAEFWDIRRPD</sequence>
<evidence type="ECO:0000313" key="2">
    <source>
        <dbReference type="EMBL" id="AXK36855.1"/>
    </source>
</evidence>
<dbReference type="Pfam" id="PF05076">
    <property type="entry name" value="SUFU"/>
    <property type="match status" value="1"/>
</dbReference>
<evidence type="ECO:0000313" key="3">
    <source>
        <dbReference type="Proteomes" id="UP000254425"/>
    </source>
</evidence>
<dbReference type="EMBL" id="CP031320">
    <property type="protein sequence ID" value="AXK36855.1"/>
    <property type="molecule type" value="Genomic_DNA"/>
</dbReference>
<reference evidence="2 3" key="1">
    <citation type="submission" date="2018-07" db="EMBL/GenBank/DDBJ databases">
        <title>Draft genome of the type strain Streptomyces armeniacus ATCC 15676.</title>
        <authorList>
            <person name="Labana P."/>
            <person name="Gosse J.T."/>
            <person name="Boddy C.N."/>
        </authorList>
    </citation>
    <scope>NUCLEOTIDE SEQUENCE [LARGE SCALE GENOMIC DNA]</scope>
    <source>
        <strain evidence="2 3">ATCC 15676</strain>
    </source>
</reference>
<organism evidence="2 3">
    <name type="scientific">Streptomyces armeniacus</name>
    <dbReference type="NCBI Taxonomy" id="83291"/>
    <lineage>
        <taxon>Bacteria</taxon>
        <taxon>Bacillati</taxon>
        <taxon>Actinomycetota</taxon>
        <taxon>Actinomycetes</taxon>
        <taxon>Kitasatosporales</taxon>
        <taxon>Streptomycetaceae</taxon>
        <taxon>Streptomyces</taxon>
    </lineage>
</organism>